<evidence type="ECO:0000256" key="1">
    <source>
        <dbReference type="SAM" id="SignalP"/>
    </source>
</evidence>
<comment type="caution">
    <text evidence="2">The sequence shown here is derived from an EMBL/GenBank/DDBJ whole genome shotgun (WGS) entry which is preliminary data.</text>
</comment>
<feature type="chain" id="PRO_5020377212" evidence="1">
    <location>
        <begin position="30"/>
        <end position="217"/>
    </location>
</feature>
<proteinExistence type="predicted"/>
<dbReference type="OrthoDB" id="2085574at2"/>
<reference evidence="2 3" key="1">
    <citation type="submission" date="2019-03" db="EMBL/GenBank/DDBJ databases">
        <title>Genomic Encyclopedia of Type Strains, Phase IV (KMG-IV): sequencing the most valuable type-strain genomes for metagenomic binning, comparative biology and taxonomic classification.</title>
        <authorList>
            <person name="Goeker M."/>
        </authorList>
    </citation>
    <scope>NUCLEOTIDE SEQUENCE [LARGE SCALE GENOMIC DNA]</scope>
    <source>
        <strain evidence="2 3">DSM 24979</strain>
    </source>
</reference>
<feature type="signal peptide" evidence="1">
    <location>
        <begin position="1"/>
        <end position="29"/>
    </location>
</feature>
<keyword evidence="3" id="KW-1185">Reference proteome</keyword>
<dbReference type="AlphaFoldDB" id="A0A4R1Q4Q6"/>
<organism evidence="2 3">
    <name type="scientific">Thermolongibacillus altinsuensis</name>
    <dbReference type="NCBI Taxonomy" id="575256"/>
    <lineage>
        <taxon>Bacteria</taxon>
        <taxon>Bacillati</taxon>
        <taxon>Bacillota</taxon>
        <taxon>Bacilli</taxon>
        <taxon>Bacillales</taxon>
        <taxon>Anoxybacillaceae</taxon>
        <taxon>Thermolongibacillus</taxon>
    </lineage>
</organism>
<protein>
    <submittedName>
        <fullName evidence="2">Uncharacterized protein</fullName>
    </submittedName>
</protein>
<dbReference type="RefSeq" id="WP_132949719.1">
    <property type="nucleotide sequence ID" value="NZ_SLUL01000034.1"/>
</dbReference>
<accession>A0A4R1Q4Q6</accession>
<gene>
    <name evidence="2" type="ORF">EDD69_1341</name>
</gene>
<dbReference type="Proteomes" id="UP000295658">
    <property type="component" value="Unassembled WGS sequence"/>
</dbReference>
<name>A0A4R1Q4Q6_9BACL</name>
<evidence type="ECO:0000313" key="2">
    <source>
        <dbReference type="EMBL" id="TCL42687.1"/>
    </source>
</evidence>
<keyword evidence="1" id="KW-0732">Signal</keyword>
<evidence type="ECO:0000313" key="3">
    <source>
        <dbReference type="Proteomes" id="UP000295658"/>
    </source>
</evidence>
<dbReference type="EMBL" id="SLUL01000034">
    <property type="protein sequence ID" value="TCL42687.1"/>
    <property type="molecule type" value="Genomic_DNA"/>
</dbReference>
<sequence length="217" mass="24524">MSKINRAKKGFASLFATILALVTVETASAVTLDLTQEQKEEYYKQYVQIVDKAMEKKPGISIELSPMEDFPLEAWIEPKEFEARIQDMVEQHLETERKKLNALSSTTKEAVTNLNGETSKTTYIYVPDTIWQIEVTGKFETQYNPYNGRQLFANADNISSKVISSFATWEQTSYEASLIDGGRTYSIRIEGVLSLSGVSFEKAFTIEFHCNEVGKIS</sequence>